<comment type="caution">
    <text evidence="2">The sequence shown here is derived from an EMBL/GenBank/DDBJ whole genome shotgun (WGS) entry which is preliminary data.</text>
</comment>
<dbReference type="OrthoDB" id="5419927at2759"/>
<feature type="region of interest" description="Disordered" evidence="1">
    <location>
        <begin position="504"/>
        <end position="528"/>
    </location>
</feature>
<dbReference type="Proteomes" id="UP000827724">
    <property type="component" value="Unassembled WGS sequence"/>
</dbReference>
<reference evidence="2" key="1">
    <citation type="submission" date="2021-08" db="EMBL/GenBank/DDBJ databases">
        <title>Chromosome-Level Trichoderma cornu-damae using Hi-C Data.</title>
        <authorList>
            <person name="Kim C.S."/>
        </authorList>
    </citation>
    <scope>NUCLEOTIDE SEQUENCE</scope>
    <source>
        <strain evidence="2">KA19-0412C</strain>
    </source>
</reference>
<gene>
    <name evidence="2" type="ORF">Trco_001804</name>
</gene>
<accession>A0A9P8QTH4</accession>
<dbReference type="PANTHER" id="PTHR40619:SF3">
    <property type="entry name" value="FUNGAL STAND N-TERMINAL GOODBYE DOMAIN-CONTAINING PROTEIN"/>
    <property type="match status" value="1"/>
</dbReference>
<proteinExistence type="predicted"/>
<keyword evidence="3" id="KW-1185">Reference proteome</keyword>
<organism evidence="2 3">
    <name type="scientific">Trichoderma cornu-damae</name>
    <dbReference type="NCBI Taxonomy" id="654480"/>
    <lineage>
        <taxon>Eukaryota</taxon>
        <taxon>Fungi</taxon>
        <taxon>Dikarya</taxon>
        <taxon>Ascomycota</taxon>
        <taxon>Pezizomycotina</taxon>
        <taxon>Sordariomycetes</taxon>
        <taxon>Hypocreomycetidae</taxon>
        <taxon>Hypocreales</taxon>
        <taxon>Hypocreaceae</taxon>
        <taxon>Trichoderma</taxon>
    </lineage>
</organism>
<name>A0A9P8QTH4_9HYPO</name>
<dbReference type="EMBL" id="JAIWOZ010000002">
    <property type="protein sequence ID" value="KAH6608458.1"/>
    <property type="molecule type" value="Genomic_DNA"/>
</dbReference>
<evidence type="ECO:0000313" key="3">
    <source>
        <dbReference type="Proteomes" id="UP000827724"/>
    </source>
</evidence>
<dbReference type="PANTHER" id="PTHR40619">
    <property type="entry name" value="FUNGAL STAND N-TERMINAL GOODBYE DOMAIN-CONTAINING PROTEIN"/>
    <property type="match status" value="1"/>
</dbReference>
<sequence length="528" mass="59272">MAHSAIPSIHLQPPSVDFIDNRLPNIHDVFRHRDDVRFDPVLQKYVQNHHQHTVIDEPDAGGSRGNNGQVLTQPHYTFGDIGESEKFWGLIFFESMKKFIHEYPNEPKMRDKSGYSIRTQTTWNGVNEQLHKAREAYDGTRQGFRGRCKRVFRKIGHDAAEPVQNMIRVMPDIDYVSPVLGAVQLLLNAFTAASSVRDQVTLSLDDRNLEDLFGDVEVFLITFPDMSKIQDAAVSLVVSVMKAVEDAIGFFISHQVGLKAIWDDTGRLVMSQHHTGQAIEYLIDKVDRVHREGAQFFNTVNRLLMDAEESKKARDLSLQNKIASLEEKIASLEGSSRASTPATPELSPMWSNQNTSWAGYQPQLVHAGCLSMESYRDRALWLGTFLPYLTFAPCCQLRKDYTLICIMDGVGHYETDELEPDLLFTMKSLLRLSKETSLENGSRELSHGDVKILVTTPYATDPVQGLFEDESDGDEMSFLSMSGFPDINDHIGMRMSGSFLGNADSGADDLDDRGAVTSLIDSDDDDDL</sequence>
<protein>
    <submittedName>
        <fullName evidence="2">Uncharacterized protein</fullName>
    </submittedName>
</protein>
<evidence type="ECO:0000256" key="1">
    <source>
        <dbReference type="SAM" id="MobiDB-lite"/>
    </source>
</evidence>
<dbReference type="AlphaFoldDB" id="A0A9P8QTH4"/>
<evidence type="ECO:0000313" key="2">
    <source>
        <dbReference type="EMBL" id="KAH6608458.1"/>
    </source>
</evidence>